<dbReference type="RefSeq" id="WP_257788276.1">
    <property type="nucleotide sequence ID" value="NZ_CP016090.1"/>
</dbReference>
<keyword evidence="1" id="KW-1133">Transmembrane helix</keyword>
<evidence type="ECO:0000313" key="2">
    <source>
        <dbReference type="EMBL" id="NRV10335.1"/>
    </source>
</evidence>
<keyword evidence="1" id="KW-0472">Membrane</keyword>
<reference evidence="2" key="1">
    <citation type="submission" date="2020-05" db="EMBL/GenBank/DDBJ databases">
        <title>Genomic insights into acetone-butanol-ethanol (ABE) fermentation by sequencing solventogenic clostridia strains.</title>
        <authorList>
            <person name="Brown S."/>
        </authorList>
    </citation>
    <scope>NUCLEOTIDE SEQUENCE</scope>
    <source>
        <strain evidence="2">DJ126</strain>
    </source>
</reference>
<gene>
    <name evidence="2" type="ORF">DFH45_003298</name>
</gene>
<dbReference type="Proteomes" id="UP000821656">
    <property type="component" value="Unassembled WGS sequence"/>
</dbReference>
<comment type="caution">
    <text evidence="2">The sequence shown here is derived from an EMBL/GenBank/DDBJ whole genome shotgun (WGS) entry which is preliminary data.</text>
</comment>
<sequence length="40" mass="4191">MSLSVVEPSFSIPIGVSIGKLIFGLTGLLMIILSATTKKK</sequence>
<proteinExistence type="predicted"/>
<feature type="transmembrane region" description="Helical" evidence="1">
    <location>
        <begin position="12"/>
        <end position="33"/>
    </location>
</feature>
<accession>A0A9Q5GMX8</accession>
<organism evidence="2 3">
    <name type="scientific">Clostridium beijerinckii</name>
    <name type="common">Clostridium MP</name>
    <dbReference type="NCBI Taxonomy" id="1520"/>
    <lineage>
        <taxon>Bacteria</taxon>
        <taxon>Bacillati</taxon>
        <taxon>Bacillota</taxon>
        <taxon>Clostridia</taxon>
        <taxon>Eubacteriales</taxon>
        <taxon>Clostridiaceae</taxon>
        <taxon>Clostridium</taxon>
    </lineage>
</organism>
<evidence type="ECO:0000313" key="3">
    <source>
        <dbReference type="Proteomes" id="UP000821656"/>
    </source>
</evidence>
<dbReference type="EMBL" id="JABSXK010000001">
    <property type="protein sequence ID" value="NRV10335.1"/>
    <property type="molecule type" value="Genomic_DNA"/>
</dbReference>
<evidence type="ECO:0000256" key="1">
    <source>
        <dbReference type="SAM" id="Phobius"/>
    </source>
</evidence>
<name>A0A9Q5GMX8_CLOBE</name>
<dbReference type="AlphaFoldDB" id="A0A9Q5GMX8"/>
<protein>
    <submittedName>
        <fullName evidence="2">Uncharacterized protein</fullName>
    </submittedName>
</protein>
<keyword evidence="1" id="KW-0812">Transmembrane</keyword>